<protein>
    <submittedName>
        <fullName evidence="1">Uncharacterized protein</fullName>
    </submittedName>
</protein>
<dbReference type="AlphaFoldDB" id="A0A0K2TS35"/>
<name>A0A0K2TS35_LEPSM</name>
<evidence type="ECO:0000313" key="1">
    <source>
        <dbReference type="EMBL" id="CDW28620.1"/>
    </source>
</evidence>
<reference evidence="1" key="1">
    <citation type="submission" date="2014-05" db="EMBL/GenBank/DDBJ databases">
        <authorList>
            <person name="Chronopoulou M."/>
        </authorList>
    </citation>
    <scope>NUCLEOTIDE SEQUENCE</scope>
    <source>
        <tissue evidence="1">Whole organism</tissue>
    </source>
</reference>
<organism evidence="1">
    <name type="scientific">Lepeophtheirus salmonis</name>
    <name type="common">Salmon louse</name>
    <name type="synonym">Caligus salmonis</name>
    <dbReference type="NCBI Taxonomy" id="72036"/>
    <lineage>
        <taxon>Eukaryota</taxon>
        <taxon>Metazoa</taxon>
        <taxon>Ecdysozoa</taxon>
        <taxon>Arthropoda</taxon>
        <taxon>Crustacea</taxon>
        <taxon>Multicrustacea</taxon>
        <taxon>Hexanauplia</taxon>
        <taxon>Copepoda</taxon>
        <taxon>Siphonostomatoida</taxon>
        <taxon>Caligidae</taxon>
        <taxon>Lepeophtheirus</taxon>
    </lineage>
</organism>
<proteinExistence type="predicted"/>
<accession>A0A0K2TS35</accession>
<sequence length="57" mass="6451">MLASKKYLIKEEVSWRMDISPSSIRLVVIESSVLPMMVHDRRKGAFPKGEGTVMDLS</sequence>
<dbReference type="EMBL" id="HACA01011259">
    <property type="protein sequence ID" value="CDW28620.1"/>
    <property type="molecule type" value="Transcribed_RNA"/>
</dbReference>